<reference evidence="1 2" key="1">
    <citation type="journal article" date="2018" name="Nat. Biotechnol.">
        <title>A standardized bacterial taxonomy based on genome phylogeny substantially revises the tree of life.</title>
        <authorList>
            <person name="Parks D.H."/>
            <person name="Chuvochina M."/>
            <person name="Waite D.W."/>
            <person name="Rinke C."/>
            <person name="Skarshewski A."/>
            <person name="Chaumeil P.A."/>
            <person name="Hugenholtz P."/>
        </authorList>
    </citation>
    <scope>NUCLEOTIDE SEQUENCE [LARGE SCALE GENOMIC DNA]</scope>
    <source>
        <strain evidence="1">UBA11728</strain>
    </source>
</reference>
<gene>
    <name evidence="1" type="ORF">DHW61_02910</name>
</gene>
<dbReference type="EMBL" id="DPVV01000106">
    <property type="protein sequence ID" value="HCL01357.1"/>
    <property type="molecule type" value="Genomic_DNA"/>
</dbReference>
<dbReference type="Proteomes" id="UP000262969">
    <property type="component" value="Unassembled WGS sequence"/>
</dbReference>
<evidence type="ECO:0008006" key="3">
    <source>
        <dbReference type="Google" id="ProtNLM"/>
    </source>
</evidence>
<organism evidence="1 2">
    <name type="scientific">Lachnoclostridium phytofermentans</name>
    <dbReference type="NCBI Taxonomy" id="66219"/>
    <lineage>
        <taxon>Bacteria</taxon>
        <taxon>Bacillati</taxon>
        <taxon>Bacillota</taxon>
        <taxon>Clostridia</taxon>
        <taxon>Lachnospirales</taxon>
        <taxon>Lachnospiraceae</taxon>
    </lineage>
</organism>
<sequence>MKVQRKEGLSMFGIGGSTEEKMQHLVRKKQWEKLRGKYLYSDANTRICLAKACGDSKSDESVNLLLAILEGNEEEVQIAALSALGKVGTDHVTSTLHLLLEKVPSENSKLRDAVLNSLNQIRNR</sequence>
<dbReference type="AlphaFoldDB" id="A0A3D2X3T4"/>
<evidence type="ECO:0000313" key="1">
    <source>
        <dbReference type="EMBL" id="HCL01357.1"/>
    </source>
</evidence>
<accession>A0A3D2X3T4</accession>
<comment type="caution">
    <text evidence="1">The sequence shown here is derived from an EMBL/GenBank/DDBJ whole genome shotgun (WGS) entry which is preliminary data.</text>
</comment>
<dbReference type="SUPFAM" id="SSF48371">
    <property type="entry name" value="ARM repeat"/>
    <property type="match status" value="1"/>
</dbReference>
<dbReference type="InterPro" id="IPR011989">
    <property type="entry name" value="ARM-like"/>
</dbReference>
<proteinExistence type="predicted"/>
<dbReference type="InterPro" id="IPR016024">
    <property type="entry name" value="ARM-type_fold"/>
</dbReference>
<name>A0A3D2X3T4_9FIRM</name>
<evidence type="ECO:0000313" key="2">
    <source>
        <dbReference type="Proteomes" id="UP000262969"/>
    </source>
</evidence>
<dbReference type="Pfam" id="PF13646">
    <property type="entry name" value="HEAT_2"/>
    <property type="match status" value="1"/>
</dbReference>
<dbReference type="Gene3D" id="1.25.10.10">
    <property type="entry name" value="Leucine-rich Repeat Variant"/>
    <property type="match status" value="1"/>
</dbReference>
<protein>
    <recommendedName>
        <fullName evidence="3">HEAT repeat domain-containing protein</fullName>
    </recommendedName>
</protein>